<dbReference type="InterPro" id="IPR000276">
    <property type="entry name" value="GPCR_Rhodpsn"/>
</dbReference>
<feature type="domain" description="G-protein coupled receptors family 1 profile" evidence="6">
    <location>
        <begin position="43"/>
        <end position="293"/>
    </location>
</feature>
<dbReference type="EMBL" id="CAJNOR010008238">
    <property type="protein sequence ID" value="CAF1630522.1"/>
    <property type="molecule type" value="Genomic_DNA"/>
</dbReference>
<keyword evidence="3 5" id="KW-1133">Transmembrane helix</keyword>
<keyword evidence="4 5" id="KW-0472">Membrane</keyword>
<evidence type="ECO:0000313" key="7">
    <source>
        <dbReference type="EMBL" id="CAF1333080.1"/>
    </source>
</evidence>
<feature type="transmembrane region" description="Helical" evidence="5">
    <location>
        <begin position="30"/>
        <end position="53"/>
    </location>
</feature>
<sequence>MSDINSNLSDNFDDNEYYYPDTVIPGTVRVILLISFIIPSLLCYLFVIGCTLVKKSLRSAPNNYIMLFMLFTSLLVVGTDIPWAIYFYHQYRVLIKSPMFCLVWWFIDAFGLYTSQVLTAWATFERHILIFHSHLYNRKRVMICCHYLAPIVLLLYMLIFYIYVIFLLPCETRWQLDGNLCYDPCYFSDYVFGFWETILHGMIATTFIIVFSSLLIIRVCRSRRRLQQSVHWGKYRRMFFQLISISALYLSINFPICIVYIFHYTSDLSWTYTSVEVLSFLNYFIPLLLPFVCLTSLGGIWISIKQILKRQKHRRVDIHS</sequence>
<gene>
    <name evidence="7" type="ORF">EDS130_LOCUS32301</name>
    <name evidence="8" type="ORF">XAT740_LOCUS51574</name>
</gene>
<dbReference type="CDD" id="cd00637">
    <property type="entry name" value="7tm_classA_rhodopsin-like"/>
    <property type="match status" value="1"/>
</dbReference>
<comment type="caution">
    <text evidence="7">The sequence shown here is derived from an EMBL/GenBank/DDBJ whole genome shotgun (WGS) entry which is preliminary data.</text>
</comment>
<feature type="transmembrane region" description="Helical" evidence="5">
    <location>
        <begin position="103"/>
        <end position="124"/>
    </location>
</feature>
<dbReference type="GO" id="GO:0004930">
    <property type="term" value="F:G protein-coupled receptor activity"/>
    <property type="evidence" value="ECO:0007669"/>
    <property type="project" value="InterPro"/>
</dbReference>
<feature type="transmembrane region" description="Helical" evidence="5">
    <location>
        <begin position="283"/>
        <end position="304"/>
    </location>
</feature>
<evidence type="ECO:0000313" key="10">
    <source>
        <dbReference type="Proteomes" id="UP000663852"/>
    </source>
</evidence>
<protein>
    <recommendedName>
        <fullName evidence="6">G-protein coupled receptors family 1 profile domain-containing protein</fullName>
    </recommendedName>
</protein>
<evidence type="ECO:0000256" key="1">
    <source>
        <dbReference type="ARBA" id="ARBA00004370"/>
    </source>
</evidence>
<evidence type="ECO:0000313" key="8">
    <source>
        <dbReference type="EMBL" id="CAF1630522.1"/>
    </source>
</evidence>
<evidence type="ECO:0000256" key="5">
    <source>
        <dbReference type="SAM" id="Phobius"/>
    </source>
</evidence>
<dbReference type="Gene3D" id="1.20.1070.10">
    <property type="entry name" value="Rhodopsin 7-helix transmembrane proteins"/>
    <property type="match status" value="1"/>
</dbReference>
<dbReference type="Proteomes" id="UP000663828">
    <property type="component" value="Unassembled WGS sequence"/>
</dbReference>
<feature type="transmembrane region" description="Helical" evidence="5">
    <location>
        <begin position="238"/>
        <end position="263"/>
    </location>
</feature>
<reference evidence="7" key="1">
    <citation type="submission" date="2021-02" db="EMBL/GenBank/DDBJ databases">
        <authorList>
            <person name="Nowell W R."/>
        </authorList>
    </citation>
    <scope>NUCLEOTIDE SEQUENCE</scope>
</reference>
<name>A0A815G2P7_ADIRI</name>
<evidence type="ECO:0000259" key="6">
    <source>
        <dbReference type="PROSITE" id="PS50262"/>
    </source>
</evidence>
<dbReference type="Pfam" id="PF00001">
    <property type="entry name" value="7tm_1"/>
    <property type="match status" value="1"/>
</dbReference>
<dbReference type="Proteomes" id="UP000663852">
    <property type="component" value="Unassembled WGS sequence"/>
</dbReference>
<dbReference type="AlphaFoldDB" id="A0A815G2P7"/>
<dbReference type="GO" id="GO:0016020">
    <property type="term" value="C:membrane"/>
    <property type="evidence" value="ECO:0007669"/>
    <property type="project" value="UniProtKB-SubCell"/>
</dbReference>
<organism evidence="7 10">
    <name type="scientific">Adineta ricciae</name>
    <name type="common">Rotifer</name>
    <dbReference type="NCBI Taxonomy" id="249248"/>
    <lineage>
        <taxon>Eukaryota</taxon>
        <taxon>Metazoa</taxon>
        <taxon>Spiralia</taxon>
        <taxon>Gnathifera</taxon>
        <taxon>Rotifera</taxon>
        <taxon>Eurotatoria</taxon>
        <taxon>Bdelloidea</taxon>
        <taxon>Adinetida</taxon>
        <taxon>Adinetidae</taxon>
        <taxon>Adineta</taxon>
    </lineage>
</organism>
<evidence type="ECO:0000256" key="4">
    <source>
        <dbReference type="ARBA" id="ARBA00023136"/>
    </source>
</evidence>
<dbReference type="PROSITE" id="PS50262">
    <property type="entry name" value="G_PROTEIN_RECEP_F1_2"/>
    <property type="match status" value="1"/>
</dbReference>
<proteinExistence type="predicted"/>
<feature type="transmembrane region" description="Helical" evidence="5">
    <location>
        <begin position="65"/>
        <end position="88"/>
    </location>
</feature>
<accession>A0A815G2P7</accession>
<evidence type="ECO:0000313" key="9">
    <source>
        <dbReference type="Proteomes" id="UP000663828"/>
    </source>
</evidence>
<evidence type="ECO:0000256" key="3">
    <source>
        <dbReference type="ARBA" id="ARBA00022989"/>
    </source>
</evidence>
<dbReference type="EMBL" id="CAJNOJ010000246">
    <property type="protein sequence ID" value="CAF1333080.1"/>
    <property type="molecule type" value="Genomic_DNA"/>
</dbReference>
<keyword evidence="9" id="KW-1185">Reference proteome</keyword>
<dbReference type="OrthoDB" id="10061571at2759"/>
<evidence type="ECO:0000256" key="2">
    <source>
        <dbReference type="ARBA" id="ARBA00022692"/>
    </source>
</evidence>
<comment type="subcellular location">
    <subcellularLocation>
        <location evidence="1">Membrane</location>
    </subcellularLocation>
</comment>
<feature type="transmembrane region" description="Helical" evidence="5">
    <location>
        <begin position="145"/>
        <end position="168"/>
    </location>
</feature>
<dbReference type="InterPro" id="IPR017452">
    <property type="entry name" value="GPCR_Rhodpsn_7TM"/>
</dbReference>
<feature type="transmembrane region" description="Helical" evidence="5">
    <location>
        <begin position="198"/>
        <end position="217"/>
    </location>
</feature>
<keyword evidence="2 5" id="KW-0812">Transmembrane</keyword>
<dbReference type="SUPFAM" id="SSF81321">
    <property type="entry name" value="Family A G protein-coupled receptor-like"/>
    <property type="match status" value="1"/>
</dbReference>